<dbReference type="PANTHER" id="PTHR35004:SF7">
    <property type="entry name" value="INTEGRASE PROTEIN"/>
    <property type="match status" value="1"/>
</dbReference>
<sequence length="438" mass="51411">MTTRFMDAESLKLKVLEDLLQKKIKTKQASCILCLSTRQVRRLKNNFEVNGPRAVVHGLRGKVGNHKIDDMIKNKVIETIKEKCSDFKPTFATEKLQENQIPVPSSQTVRRWMTEVGLWRSHKQKQVEYHAWRPRKDHYGEFQQFDGSYHLWFERRYVDHNNEPIEVCLLASIDDATGKITYASFEENEGIIAVFNFWKTYILALGKPLTIYLDAFSTYKINHKSAVDNKNLITQFERALKSLDILLIHAHSAQAKGRVERLFGTLQDRLIKEMRLEGVSNPNDGNKFLKEIFIPKFNKKFSVVPRSIGDVHRTLSPNEVNKLNSIFSVHENRKIKNDFTIQFDNNFYQLEEIQPTTVRPKETVTIEIWLDKTLHIILKDFELNYFLIKERLEKVKRNPTLLTNHPLNYVPPFNHPWRRARRVANEDRRLKADISNVV</sequence>
<accession>A0A0G0E6B8</accession>
<evidence type="ECO:0000259" key="1">
    <source>
        <dbReference type="PROSITE" id="PS50994"/>
    </source>
</evidence>
<dbReference type="PROSITE" id="PS50994">
    <property type="entry name" value="INTEGRASE"/>
    <property type="match status" value="1"/>
</dbReference>
<dbReference type="PATRIC" id="fig|1618484.3.peg.155"/>
<dbReference type="InterPro" id="IPR047797">
    <property type="entry name" value="ISNCY_transpos"/>
</dbReference>
<name>A0A0G0E6B8_9BACT</name>
<protein>
    <submittedName>
        <fullName evidence="2">Integrase catalytic region</fullName>
    </submittedName>
</protein>
<dbReference type="GO" id="GO:0015074">
    <property type="term" value="P:DNA integration"/>
    <property type="evidence" value="ECO:0007669"/>
    <property type="project" value="InterPro"/>
</dbReference>
<dbReference type="InterPro" id="IPR001584">
    <property type="entry name" value="Integrase_cat-core"/>
</dbReference>
<evidence type="ECO:0000313" key="3">
    <source>
        <dbReference type="Proteomes" id="UP000034004"/>
    </source>
</evidence>
<dbReference type="PANTHER" id="PTHR35004">
    <property type="entry name" value="TRANSPOSASE RV3428C-RELATED"/>
    <property type="match status" value="1"/>
</dbReference>
<dbReference type="Proteomes" id="UP000034004">
    <property type="component" value="Unassembled WGS sequence"/>
</dbReference>
<dbReference type="STRING" id="1618484.UR56_C0003G0009"/>
<dbReference type="AlphaFoldDB" id="A0A0G0E6B8"/>
<dbReference type="InterPro" id="IPR036397">
    <property type="entry name" value="RNaseH_sf"/>
</dbReference>
<organism evidence="2 3">
    <name type="scientific">Candidatus Roizmanbacteria bacterium GW2011_GWC2_34_23</name>
    <dbReference type="NCBI Taxonomy" id="1618484"/>
    <lineage>
        <taxon>Bacteria</taxon>
        <taxon>Candidatus Roizmaniibacteriota</taxon>
    </lineage>
</organism>
<dbReference type="InterPro" id="IPR012337">
    <property type="entry name" value="RNaseH-like_sf"/>
</dbReference>
<gene>
    <name evidence="2" type="ORF">UR56_C0003G0009</name>
</gene>
<dbReference type="GO" id="GO:0003676">
    <property type="term" value="F:nucleic acid binding"/>
    <property type="evidence" value="ECO:0007669"/>
    <property type="project" value="InterPro"/>
</dbReference>
<feature type="domain" description="Integrase catalytic" evidence="1">
    <location>
        <begin position="130"/>
        <end position="325"/>
    </location>
</feature>
<proteinExistence type="predicted"/>
<comment type="caution">
    <text evidence="2">The sequence shown here is derived from an EMBL/GenBank/DDBJ whole genome shotgun (WGS) entry which is preliminary data.</text>
</comment>
<dbReference type="SUPFAM" id="SSF53098">
    <property type="entry name" value="Ribonuclease H-like"/>
    <property type="match status" value="1"/>
</dbReference>
<dbReference type="NCBIfam" id="NF033594">
    <property type="entry name" value="transpos_ISNCY_2"/>
    <property type="match status" value="1"/>
</dbReference>
<dbReference type="Gene3D" id="3.30.420.10">
    <property type="entry name" value="Ribonuclease H-like superfamily/Ribonuclease H"/>
    <property type="match status" value="1"/>
</dbReference>
<reference evidence="2 3" key="1">
    <citation type="journal article" date="2015" name="Nature">
        <title>rRNA introns, odd ribosomes, and small enigmatic genomes across a large radiation of phyla.</title>
        <authorList>
            <person name="Brown C.T."/>
            <person name="Hug L.A."/>
            <person name="Thomas B.C."/>
            <person name="Sharon I."/>
            <person name="Castelle C.J."/>
            <person name="Singh A."/>
            <person name="Wilkins M.J."/>
            <person name="Williams K.H."/>
            <person name="Banfield J.F."/>
        </authorList>
    </citation>
    <scope>NUCLEOTIDE SEQUENCE [LARGE SCALE GENOMIC DNA]</scope>
</reference>
<evidence type="ECO:0000313" key="2">
    <source>
        <dbReference type="EMBL" id="KKP62902.1"/>
    </source>
</evidence>
<dbReference type="EMBL" id="LBPR01000003">
    <property type="protein sequence ID" value="KKP62902.1"/>
    <property type="molecule type" value="Genomic_DNA"/>
</dbReference>